<dbReference type="OrthoDB" id="448455at2759"/>
<proteinExistence type="predicted"/>
<evidence type="ECO:0000256" key="1">
    <source>
        <dbReference type="ARBA" id="ARBA00022737"/>
    </source>
</evidence>
<keyword evidence="5" id="KW-1185">Reference proteome</keyword>
<evidence type="ECO:0000313" key="4">
    <source>
        <dbReference type="EMBL" id="KAF7359830.1"/>
    </source>
</evidence>
<dbReference type="InterPro" id="IPR054471">
    <property type="entry name" value="GPIID_WHD"/>
</dbReference>
<organism evidence="4 5">
    <name type="scientific">Mycena venus</name>
    <dbReference type="NCBI Taxonomy" id="2733690"/>
    <lineage>
        <taxon>Eukaryota</taxon>
        <taxon>Fungi</taxon>
        <taxon>Dikarya</taxon>
        <taxon>Basidiomycota</taxon>
        <taxon>Agaricomycotina</taxon>
        <taxon>Agaricomycetes</taxon>
        <taxon>Agaricomycetidae</taxon>
        <taxon>Agaricales</taxon>
        <taxon>Marasmiineae</taxon>
        <taxon>Mycenaceae</taxon>
        <taxon>Mycena</taxon>
    </lineage>
</organism>
<dbReference type="PANTHER" id="PTHR10039">
    <property type="entry name" value="AMELOGENIN"/>
    <property type="match status" value="1"/>
</dbReference>
<evidence type="ECO:0000259" key="2">
    <source>
        <dbReference type="Pfam" id="PF22939"/>
    </source>
</evidence>
<dbReference type="Pfam" id="PF24883">
    <property type="entry name" value="NPHP3_N"/>
    <property type="match status" value="1"/>
</dbReference>
<sequence length="353" mass="39427">MVVDHLSAACKNNKDIGVACIYLNHKEVENQTPSRLLAGLWRQLVLDRKIGSTAEDLYKQHQEKGTSPSLEEVVTILRSSITELSKVFIIIDAMDEYPEFQRGILLQELAAIGSNVNLMFTSRPHITPKPSSFPNVKTLDFQAAPEDIRGYINAQIKSSPRLSKHIQKKPMLQEEIHEKITDAVAGMFLLARLHIESLSSEATITAVRKALKHLPKSLNATYDGAMKRIKDQGDKNKEIAYSALTWVVNAKRPLTVPEIQTALAIEPDSQELDEDNVMDIETILSVCAGLVIVDKESSVVRLVHFTTQEYLDSIQVQLFPNAQTEITHTLLTFLAFDGYPDSSWELKNLPPSG</sequence>
<dbReference type="Pfam" id="PF22939">
    <property type="entry name" value="WHD_GPIID"/>
    <property type="match status" value="1"/>
</dbReference>
<dbReference type="PANTHER" id="PTHR10039:SF15">
    <property type="entry name" value="NACHT DOMAIN-CONTAINING PROTEIN"/>
    <property type="match status" value="1"/>
</dbReference>
<dbReference type="InterPro" id="IPR056884">
    <property type="entry name" value="NPHP3-like_N"/>
</dbReference>
<protein>
    <submittedName>
        <fullName evidence="4">Arp, Ankyrin repeat protein</fullName>
    </submittedName>
</protein>
<evidence type="ECO:0000313" key="5">
    <source>
        <dbReference type="Proteomes" id="UP000620124"/>
    </source>
</evidence>
<feature type="domain" description="Nephrocystin 3-like N-terminal" evidence="3">
    <location>
        <begin position="2"/>
        <end position="123"/>
    </location>
</feature>
<accession>A0A8H7D369</accession>
<evidence type="ECO:0000259" key="3">
    <source>
        <dbReference type="Pfam" id="PF24883"/>
    </source>
</evidence>
<comment type="caution">
    <text evidence="4">The sequence shown here is derived from an EMBL/GenBank/DDBJ whole genome shotgun (WGS) entry which is preliminary data.</text>
</comment>
<name>A0A8H7D369_9AGAR</name>
<dbReference type="InterPro" id="IPR027417">
    <property type="entry name" value="P-loop_NTPase"/>
</dbReference>
<feature type="domain" description="GPI inositol-deacylase winged helix" evidence="2">
    <location>
        <begin position="232"/>
        <end position="312"/>
    </location>
</feature>
<keyword evidence="1" id="KW-0677">Repeat</keyword>
<dbReference type="AlphaFoldDB" id="A0A8H7D369"/>
<dbReference type="EMBL" id="JACAZI010000005">
    <property type="protein sequence ID" value="KAF7359830.1"/>
    <property type="molecule type" value="Genomic_DNA"/>
</dbReference>
<reference evidence="4" key="1">
    <citation type="submission" date="2020-05" db="EMBL/GenBank/DDBJ databases">
        <title>Mycena genomes resolve the evolution of fungal bioluminescence.</title>
        <authorList>
            <person name="Tsai I.J."/>
        </authorList>
    </citation>
    <scope>NUCLEOTIDE SEQUENCE</scope>
    <source>
        <strain evidence="4">CCC161011</strain>
    </source>
</reference>
<gene>
    <name evidence="4" type="ORF">MVEN_00708300</name>
</gene>
<dbReference type="Proteomes" id="UP000620124">
    <property type="component" value="Unassembled WGS sequence"/>
</dbReference>
<dbReference type="Gene3D" id="3.40.50.300">
    <property type="entry name" value="P-loop containing nucleotide triphosphate hydrolases"/>
    <property type="match status" value="1"/>
</dbReference>